<dbReference type="STRING" id="889453.SAMN03080601_00454"/>
<dbReference type="EMBL" id="FUYV01000002">
    <property type="protein sequence ID" value="SKB43827.1"/>
    <property type="molecule type" value="Genomic_DNA"/>
</dbReference>
<evidence type="ECO:0000256" key="1">
    <source>
        <dbReference type="SAM" id="Coils"/>
    </source>
</evidence>
<feature type="coiled-coil region" evidence="1">
    <location>
        <begin position="23"/>
        <end position="79"/>
    </location>
</feature>
<dbReference type="Proteomes" id="UP000191055">
    <property type="component" value="Unassembled WGS sequence"/>
</dbReference>
<evidence type="ECO:0000313" key="2">
    <source>
        <dbReference type="EMBL" id="SKB43827.1"/>
    </source>
</evidence>
<sequence>MQQHQKRSVMQTKIQELTEKIYNEGVEKARQEAEAIINEAKEKAASLEEDARKSAESIVKEAEEKAETLKKHVDSELKMSINQAVAALKQDLASLVTMKAVQPGVKELFNNMDFLQEVVVQMVKGWAEKESVDIKVVLSEKNQRELEKHFKNQLADELNKGLELAFSDGVKSGFKVGPADGSYQISFSDQDFINFFKTYLRPKTSELLFEEKK</sequence>
<dbReference type="AlphaFoldDB" id="A0A1T5B9T1"/>
<organism evidence="2 3">
    <name type="scientific">Alkalitalea saponilacus</name>
    <dbReference type="NCBI Taxonomy" id="889453"/>
    <lineage>
        <taxon>Bacteria</taxon>
        <taxon>Pseudomonadati</taxon>
        <taxon>Bacteroidota</taxon>
        <taxon>Bacteroidia</taxon>
        <taxon>Marinilabiliales</taxon>
        <taxon>Marinilabiliaceae</taxon>
        <taxon>Alkalitalea</taxon>
    </lineage>
</organism>
<keyword evidence="1" id="KW-0175">Coiled coil</keyword>
<reference evidence="2 3" key="1">
    <citation type="submission" date="2017-02" db="EMBL/GenBank/DDBJ databases">
        <authorList>
            <person name="Peterson S.W."/>
        </authorList>
    </citation>
    <scope>NUCLEOTIDE SEQUENCE [LARGE SCALE GENOMIC DNA]</scope>
    <source>
        <strain evidence="2 3">DSM 24412</strain>
    </source>
</reference>
<protein>
    <submittedName>
        <fullName evidence="2">V/A-type H+-transporting ATPase subunit E</fullName>
    </submittedName>
</protein>
<dbReference type="CDD" id="cd06503">
    <property type="entry name" value="ATP-synt_Fo_b"/>
    <property type="match status" value="1"/>
</dbReference>
<name>A0A1T5B9T1_9BACT</name>
<accession>A0A1T5B9T1</accession>
<evidence type="ECO:0000313" key="3">
    <source>
        <dbReference type="Proteomes" id="UP000191055"/>
    </source>
</evidence>
<gene>
    <name evidence="2" type="ORF">SAMN03080601_00454</name>
</gene>
<keyword evidence="3" id="KW-1185">Reference proteome</keyword>
<dbReference type="SUPFAM" id="SSF160527">
    <property type="entry name" value="V-type ATPase subunit E-like"/>
    <property type="match status" value="1"/>
</dbReference>
<proteinExistence type="predicted"/>